<gene>
    <name evidence="2" type="ORF">GCM10010140_60570</name>
</gene>
<name>A0ABQ2RAI6_9ACTN</name>
<reference evidence="3" key="1">
    <citation type="journal article" date="2019" name="Int. J. Syst. Evol. Microbiol.">
        <title>The Global Catalogue of Microorganisms (GCM) 10K type strain sequencing project: providing services to taxonomists for standard genome sequencing and annotation.</title>
        <authorList>
            <consortium name="The Broad Institute Genomics Platform"/>
            <consortium name="The Broad Institute Genome Sequencing Center for Infectious Disease"/>
            <person name="Wu L."/>
            <person name="Ma J."/>
        </authorList>
    </citation>
    <scope>NUCLEOTIDE SEQUENCE [LARGE SCALE GENOMIC DNA]</scope>
    <source>
        <strain evidence="3">JCM 3115</strain>
    </source>
</reference>
<organism evidence="2 3">
    <name type="scientific">Streptosporangium pseudovulgare</name>
    <dbReference type="NCBI Taxonomy" id="35765"/>
    <lineage>
        <taxon>Bacteria</taxon>
        <taxon>Bacillati</taxon>
        <taxon>Actinomycetota</taxon>
        <taxon>Actinomycetes</taxon>
        <taxon>Streptosporangiales</taxon>
        <taxon>Streptosporangiaceae</taxon>
        <taxon>Streptosporangium</taxon>
    </lineage>
</organism>
<dbReference type="Proteomes" id="UP000611554">
    <property type="component" value="Unassembled WGS sequence"/>
</dbReference>
<evidence type="ECO:0000313" key="3">
    <source>
        <dbReference type="Proteomes" id="UP000611554"/>
    </source>
</evidence>
<dbReference type="EMBL" id="BMQJ01000018">
    <property type="protein sequence ID" value="GGQ22203.1"/>
    <property type="molecule type" value="Genomic_DNA"/>
</dbReference>
<keyword evidence="3" id="KW-1185">Reference proteome</keyword>
<proteinExistence type="predicted"/>
<comment type="caution">
    <text evidence="2">The sequence shown here is derived from an EMBL/GenBank/DDBJ whole genome shotgun (WGS) entry which is preliminary data.</text>
</comment>
<protein>
    <submittedName>
        <fullName evidence="2">Uncharacterized protein</fullName>
    </submittedName>
</protein>
<evidence type="ECO:0000256" key="1">
    <source>
        <dbReference type="SAM" id="MobiDB-lite"/>
    </source>
</evidence>
<sequence length="59" mass="5911">MEAIVTKIQGPHGRGVPGDSQEQGSGAAIAVGALLDGVPESGILAEPFSVQSLGEHASW</sequence>
<accession>A0ABQ2RAI6</accession>
<evidence type="ECO:0000313" key="2">
    <source>
        <dbReference type="EMBL" id="GGQ22203.1"/>
    </source>
</evidence>
<feature type="region of interest" description="Disordered" evidence="1">
    <location>
        <begin position="1"/>
        <end position="24"/>
    </location>
</feature>